<evidence type="ECO:0000259" key="2">
    <source>
        <dbReference type="Pfam" id="PF14498"/>
    </source>
</evidence>
<dbReference type="RefSeq" id="WP_109639473.1">
    <property type="nucleotide sequence ID" value="NZ_QGHB01000010.1"/>
</dbReference>
<dbReference type="InterPro" id="IPR027414">
    <property type="entry name" value="GH95_N_dom"/>
</dbReference>
<dbReference type="AlphaFoldDB" id="A0A316HSJ2"/>
<feature type="chain" id="PRO_5016452109" evidence="1">
    <location>
        <begin position="29"/>
        <end position="767"/>
    </location>
</feature>
<dbReference type="Pfam" id="PF14498">
    <property type="entry name" value="Glyco_hyd_65N_2"/>
    <property type="match status" value="2"/>
</dbReference>
<feature type="domain" description="Alpha fucosidase A-like C-terminal" evidence="3">
    <location>
        <begin position="694"/>
        <end position="754"/>
    </location>
</feature>
<feature type="domain" description="Glycosyl hydrolase family 95 N-terminal" evidence="2">
    <location>
        <begin position="45"/>
        <end position="94"/>
    </location>
</feature>
<evidence type="ECO:0000259" key="3">
    <source>
        <dbReference type="Pfam" id="PF21307"/>
    </source>
</evidence>
<evidence type="ECO:0000256" key="1">
    <source>
        <dbReference type="SAM" id="SignalP"/>
    </source>
</evidence>
<comment type="caution">
    <text evidence="5">The sequence shown here is derived from an EMBL/GenBank/DDBJ whole genome shotgun (WGS) entry which is preliminary data.</text>
</comment>
<dbReference type="Gene3D" id="1.50.10.10">
    <property type="match status" value="1"/>
</dbReference>
<dbReference type="Gene3D" id="2.70.98.50">
    <property type="entry name" value="putative glycoside hydrolase family protein from bacillus halodurans"/>
    <property type="match status" value="1"/>
</dbReference>
<dbReference type="InterPro" id="IPR054363">
    <property type="entry name" value="GH95_cat"/>
</dbReference>
<evidence type="ECO:0000313" key="6">
    <source>
        <dbReference type="Proteomes" id="UP000246005"/>
    </source>
</evidence>
<accession>A0A316HSJ2</accession>
<dbReference type="InterPro" id="IPR006311">
    <property type="entry name" value="TAT_signal"/>
</dbReference>
<dbReference type="GO" id="GO:0004560">
    <property type="term" value="F:alpha-L-fucosidase activity"/>
    <property type="evidence" value="ECO:0007669"/>
    <property type="project" value="InterPro"/>
</dbReference>
<reference evidence="5 6" key="1">
    <citation type="submission" date="2018-05" db="EMBL/GenBank/DDBJ databases">
        <title>Genomic Encyclopedia of Type Strains, Phase IV (KMG-IV): sequencing the most valuable type-strain genomes for metagenomic binning, comparative biology and taxonomic classification.</title>
        <authorList>
            <person name="Goeker M."/>
        </authorList>
    </citation>
    <scope>NUCLEOTIDE SEQUENCE [LARGE SCALE GENOMIC DNA]</scope>
    <source>
        <strain evidence="5 6">DSM 45480</strain>
    </source>
</reference>
<organism evidence="5 6">
    <name type="scientific">Lentzea atacamensis</name>
    <dbReference type="NCBI Taxonomy" id="531938"/>
    <lineage>
        <taxon>Bacteria</taxon>
        <taxon>Bacillati</taxon>
        <taxon>Actinomycetota</taxon>
        <taxon>Actinomycetes</taxon>
        <taxon>Pseudonocardiales</taxon>
        <taxon>Pseudonocardiaceae</taxon>
        <taxon>Lentzea</taxon>
    </lineage>
</organism>
<dbReference type="Pfam" id="PF22124">
    <property type="entry name" value="Glyco_hydro_95_cat"/>
    <property type="match status" value="1"/>
</dbReference>
<feature type="domain" description="Glycosyl hydrolase family 95 catalytic" evidence="4">
    <location>
        <begin position="279"/>
        <end position="688"/>
    </location>
</feature>
<dbReference type="PANTHER" id="PTHR31084">
    <property type="entry name" value="ALPHA-L-FUCOSIDASE 2"/>
    <property type="match status" value="1"/>
</dbReference>
<evidence type="ECO:0000259" key="4">
    <source>
        <dbReference type="Pfam" id="PF22124"/>
    </source>
</evidence>
<dbReference type="PANTHER" id="PTHR31084:SF3">
    <property type="entry name" value="ALPHA-FUCOSIDASE A"/>
    <property type="match status" value="1"/>
</dbReference>
<proteinExistence type="predicted"/>
<dbReference type="InterPro" id="IPR016518">
    <property type="entry name" value="Alpha-L-fucosidase"/>
</dbReference>
<protein>
    <submittedName>
        <fullName evidence="5">Alpha-L-fucosidase 2</fullName>
    </submittedName>
</protein>
<feature type="domain" description="Glycosyl hydrolase family 95 N-terminal" evidence="2">
    <location>
        <begin position="113"/>
        <end position="250"/>
    </location>
</feature>
<dbReference type="GO" id="GO:0005975">
    <property type="term" value="P:carbohydrate metabolic process"/>
    <property type="evidence" value="ECO:0007669"/>
    <property type="project" value="InterPro"/>
</dbReference>
<dbReference type="SUPFAM" id="SSF48208">
    <property type="entry name" value="Six-hairpin glycosidases"/>
    <property type="match status" value="1"/>
</dbReference>
<dbReference type="PROSITE" id="PS51318">
    <property type="entry name" value="TAT"/>
    <property type="match status" value="1"/>
</dbReference>
<dbReference type="Pfam" id="PF21307">
    <property type="entry name" value="Glyco_hydro_95_C"/>
    <property type="match status" value="1"/>
</dbReference>
<dbReference type="InterPro" id="IPR013780">
    <property type="entry name" value="Glyco_hydro_b"/>
</dbReference>
<dbReference type="Gene3D" id="2.60.40.1180">
    <property type="entry name" value="Golgi alpha-mannosidase II"/>
    <property type="match status" value="1"/>
</dbReference>
<keyword evidence="1" id="KW-0732">Signal</keyword>
<evidence type="ECO:0000313" key="5">
    <source>
        <dbReference type="EMBL" id="PWK83665.1"/>
    </source>
</evidence>
<name>A0A316HSJ2_9PSEU</name>
<dbReference type="InterPro" id="IPR008928">
    <property type="entry name" value="6-hairpin_glycosidase_sf"/>
</dbReference>
<dbReference type="Proteomes" id="UP000246005">
    <property type="component" value="Unassembled WGS sequence"/>
</dbReference>
<dbReference type="PIRSF" id="PIRSF007663">
    <property type="entry name" value="UCP007663"/>
    <property type="match status" value="1"/>
</dbReference>
<sequence>MTTRRAFLKASGALGLGALVLPAFTAHAEPRRPTGNPLNTNPTTLWYPAPADEAMIIEQGLPIGNGRLGALVGGGVEKDFLYLTDVTMWTGELNDALDGDGQFPYDPTHFGTFSLLAKLYVEMPAHTGATGYRRALDLSNGIVTTTYTHGGKQYRREVYASHPDDVVIVRLTGPSQTGTITLAGAHGEPTVGDAPHTAAVFTGSFQNRLAYSGVVTAYSPDGTVAVDGAKLAFTGCSDLVIVFSGGTNYVPDASKGFLDPFVEPAAIALGKAAVRASGSALLRTHVADYRKRYDRQKVDLGRSTDAQRAMDTWTRLRARASSGTPDPELEASYLQFGRYLTITGSRDNLPINLQGLWLANNNPDWYSDYHSDINIQMNYWLADRAALPDSFDALADYCLAQLPAWTNSTQALFQDPRNRFRNTNNRVAGWAIAFSTNIYGGSGWWWHPGGNAWLCMSLFEHYEYTLDRDYLAKIYPLLKGACEFWEARLVETPQGLVDDHDWSPEHGPQDARGLTYAQELVHNLFGKYRIATDVLRRDQSYGRRMSALRDRLYLPEVSQKTGMLQEWMSPDDLGETTHRHLSPLVGFFPGDRINHDDSPAALIEGVKQLLITRGMESFGWGLAWRVACWARLKDADRAYELFLKVIRPSISFSNGTAPNFFDMYSFGDRSIFQIDANLGAPAAMLEMLLYARPGVIELLPALPPAWKSGSVTGIGARGGFSVDLAWRDGEVTSVTVRSVGGTETEVRAGRWSKRIKLRKGQSVTLRP</sequence>
<gene>
    <name evidence="5" type="ORF">C8D88_110121</name>
</gene>
<dbReference type="InterPro" id="IPR012341">
    <property type="entry name" value="6hp_glycosidase-like_sf"/>
</dbReference>
<feature type="signal peptide" evidence="1">
    <location>
        <begin position="1"/>
        <end position="28"/>
    </location>
</feature>
<dbReference type="InterPro" id="IPR049053">
    <property type="entry name" value="AFCA-like_C"/>
</dbReference>
<dbReference type="EMBL" id="QGHB01000010">
    <property type="protein sequence ID" value="PWK83665.1"/>
    <property type="molecule type" value="Genomic_DNA"/>
</dbReference>